<evidence type="ECO:0000313" key="1">
    <source>
        <dbReference type="EMBL" id="OCL07469.1"/>
    </source>
</evidence>
<dbReference type="OrthoDB" id="5330139at2759"/>
<sequence length="99" mass="10668">MFRTASKPLRPALLAQGFHSAMADFINYGSDGVLATSKVSIRIGDPGEAYSSTNTSSATLFHYGKLHTIALDGTEDEEFAKLASNGADLERVLEELKDM</sequence>
<keyword evidence="2" id="KW-1185">Reference proteome</keyword>
<dbReference type="Proteomes" id="UP000250140">
    <property type="component" value="Unassembled WGS sequence"/>
</dbReference>
<protein>
    <submittedName>
        <fullName evidence="1">Uncharacterized protein</fullName>
    </submittedName>
</protein>
<gene>
    <name evidence="1" type="ORF">AOQ84DRAFT_58376</name>
</gene>
<evidence type="ECO:0000313" key="2">
    <source>
        <dbReference type="Proteomes" id="UP000250140"/>
    </source>
</evidence>
<accession>A0A8E2JS32</accession>
<dbReference type="EMBL" id="KV749864">
    <property type="protein sequence ID" value="OCL07469.1"/>
    <property type="molecule type" value="Genomic_DNA"/>
</dbReference>
<organism evidence="1 2">
    <name type="scientific">Glonium stellatum</name>
    <dbReference type="NCBI Taxonomy" id="574774"/>
    <lineage>
        <taxon>Eukaryota</taxon>
        <taxon>Fungi</taxon>
        <taxon>Dikarya</taxon>
        <taxon>Ascomycota</taxon>
        <taxon>Pezizomycotina</taxon>
        <taxon>Dothideomycetes</taxon>
        <taxon>Pleosporomycetidae</taxon>
        <taxon>Gloniales</taxon>
        <taxon>Gloniaceae</taxon>
        <taxon>Glonium</taxon>
    </lineage>
</organism>
<reference evidence="1 2" key="1">
    <citation type="journal article" date="2016" name="Nat. Commun.">
        <title>Ectomycorrhizal ecology is imprinted in the genome of the dominant symbiotic fungus Cenococcum geophilum.</title>
        <authorList>
            <consortium name="DOE Joint Genome Institute"/>
            <person name="Peter M."/>
            <person name="Kohler A."/>
            <person name="Ohm R.A."/>
            <person name="Kuo A."/>
            <person name="Krutzmann J."/>
            <person name="Morin E."/>
            <person name="Arend M."/>
            <person name="Barry K.W."/>
            <person name="Binder M."/>
            <person name="Choi C."/>
            <person name="Clum A."/>
            <person name="Copeland A."/>
            <person name="Grisel N."/>
            <person name="Haridas S."/>
            <person name="Kipfer T."/>
            <person name="LaButti K."/>
            <person name="Lindquist E."/>
            <person name="Lipzen A."/>
            <person name="Maire R."/>
            <person name="Meier B."/>
            <person name="Mihaltcheva S."/>
            <person name="Molinier V."/>
            <person name="Murat C."/>
            <person name="Poggeler S."/>
            <person name="Quandt C.A."/>
            <person name="Sperisen C."/>
            <person name="Tritt A."/>
            <person name="Tisserant E."/>
            <person name="Crous P.W."/>
            <person name="Henrissat B."/>
            <person name="Nehls U."/>
            <person name="Egli S."/>
            <person name="Spatafora J.W."/>
            <person name="Grigoriev I.V."/>
            <person name="Martin F.M."/>
        </authorList>
    </citation>
    <scope>NUCLEOTIDE SEQUENCE [LARGE SCALE GENOMIC DNA]</scope>
    <source>
        <strain evidence="1 2">CBS 207.34</strain>
    </source>
</reference>
<dbReference type="AlphaFoldDB" id="A0A8E2JS32"/>
<name>A0A8E2JS32_9PEZI</name>
<proteinExistence type="predicted"/>